<evidence type="ECO:0000313" key="2">
    <source>
        <dbReference type="EMBL" id="GKT50997.1"/>
    </source>
</evidence>
<organism evidence="2 3">
    <name type="scientific">Colletotrichum spaethianum</name>
    <dbReference type="NCBI Taxonomy" id="700344"/>
    <lineage>
        <taxon>Eukaryota</taxon>
        <taxon>Fungi</taxon>
        <taxon>Dikarya</taxon>
        <taxon>Ascomycota</taxon>
        <taxon>Pezizomycotina</taxon>
        <taxon>Sordariomycetes</taxon>
        <taxon>Hypocreomycetidae</taxon>
        <taxon>Glomerellales</taxon>
        <taxon>Glomerellaceae</taxon>
        <taxon>Colletotrichum</taxon>
        <taxon>Colletotrichum spaethianum species complex</taxon>
    </lineage>
</organism>
<accession>A0AA37PF34</accession>
<dbReference type="Proteomes" id="UP001055115">
    <property type="component" value="Unassembled WGS sequence"/>
</dbReference>
<evidence type="ECO:0000313" key="3">
    <source>
        <dbReference type="Proteomes" id="UP001055115"/>
    </source>
</evidence>
<evidence type="ECO:0000256" key="1">
    <source>
        <dbReference type="SAM" id="SignalP"/>
    </source>
</evidence>
<keyword evidence="3" id="KW-1185">Reference proteome</keyword>
<reference evidence="2 3" key="1">
    <citation type="submission" date="2022-03" db="EMBL/GenBank/DDBJ databases">
        <title>Genome data of Colletotrichum spp.</title>
        <authorList>
            <person name="Utami Y.D."/>
            <person name="Hiruma K."/>
        </authorList>
    </citation>
    <scope>NUCLEOTIDE SEQUENCE [LARGE SCALE GENOMIC DNA]</scope>
    <source>
        <strain evidence="2 3">MAFF 239500</strain>
    </source>
</reference>
<protein>
    <submittedName>
        <fullName evidence="2">Uncharacterized protein</fullName>
    </submittedName>
</protein>
<name>A0AA37PF34_9PEZI</name>
<feature type="chain" id="PRO_5041219127" evidence="1">
    <location>
        <begin position="18"/>
        <end position="63"/>
    </location>
</feature>
<dbReference type="AlphaFoldDB" id="A0AA37PF34"/>
<keyword evidence="1" id="KW-0732">Signal</keyword>
<dbReference type="RefSeq" id="XP_049133347.1">
    <property type="nucleotide sequence ID" value="XM_049277390.1"/>
</dbReference>
<dbReference type="GeneID" id="73331980"/>
<gene>
    <name evidence="2" type="ORF">ColSpa_11178</name>
</gene>
<comment type="caution">
    <text evidence="2">The sequence shown here is derived from an EMBL/GenBank/DDBJ whole genome shotgun (WGS) entry which is preliminary data.</text>
</comment>
<dbReference type="EMBL" id="BQXU01000043">
    <property type="protein sequence ID" value="GKT50997.1"/>
    <property type="molecule type" value="Genomic_DNA"/>
</dbReference>
<feature type="signal peptide" evidence="1">
    <location>
        <begin position="1"/>
        <end position="17"/>
    </location>
</feature>
<proteinExistence type="predicted"/>
<sequence length="63" mass="6332">MKTTVTALALFVAVVLGNTAWTCLDSSNKYIDVCSSSGGTPVGVGVSFMARRFASASGADANG</sequence>